<evidence type="ECO:0000256" key="3">
    <source>
        <dbReference type="ARBA" id="ARBA00034247"/>
    </source>
</evidence>
<dbReference type="PANTHER" id="PTHR45138">
    <property type="entry name" value="REGULATORY COMPONENTS OF SENSORY TRANSDUCTION SYSTEM"/>
    <property type="match status" value="1"/>
</dbReference>
<feature type="compositionally biased region" description="Pro residues" evidence="5">
    <location>
        <begin position="31"/>
        <end position="43"/>
    </location>
</feature>
<dbReference type="GO" id="GO:0052621">
    <property type="term" value="F:diguanylate cyclase activity"/>
    <property type="evidence" value="ECO:0007669"/>
    <property type="project" value="UniProtKB-EC"/>
</dbReference>
<keyword evidence="6" id="KW-1133">Transmembrane helix</keyword>
<dbReference type="GO" id="GO:1902201">
    <property type="term" value="P:negative regulation of bacterial-type flagellum-dependent cell motility"/>
    <property type="evidence" value="ECO:0007669"/>
    <property type="project" value="TreeGrafter"/>
</dbReference>
<comment type="catalytic activity">
    <reaction evidence="3">
        <text>2 GTP = 3',3'-c-di-GMP + 2 diphosphate</text>
        <dbReference type="Rhea" id="RHEA:24898"/>
        <dbReference type="ChEBI" id="CHEBI:33019"/>
        <dbReference type="ChEBI" id="CHEBI:37565"/>
        <dbReference type="ChEBI" id="CHEBI:58805"/>
        <dbReference type="EC" id="2.7.7.65"/>
    </reaction>
</comment>
<dbReference type="FunFam" id="3.30.70.270:FF:000001">
    <property type="entry name" value="Diguanylate cyclase domain protein"/>
    <property type="match status" value="1"/>
</dbReference>
<gene>
    <name evidence="8" type="ORF">GCM10007167_19860</name>
</gene>
<comment type="cofactor">
    <cofactor evidence="1">
        <name>Mg(2+)</name>
        <dbReference type="ChEBI" id="CHEBI:18420"/>
    </cofactor>
</comment>
<dbReference type="EMBL" id="BNCF01000011">
    <property type="protein sequence ID" value="GHE37701.1"/>
    <property type="molecule type" value="Genomic_DNA"/>
</dbReference>
<organism evidence="8 9">
    <name type="scientific">Vulcaniibacterium thermophilum</name>
    <dbReference type="NCBI Taxonomy" id="1169913"/>
    <lineage>
        <taxon>Bacteria</taxon>
        <taxon>Pseudomonadati</taxon>
        <taxon>Pseudomonadota</taxon>
        <taxon>Gammaproteobacteria</taxon>
        <taxon>Lysobacterales</taxon>
        <taxon>Lysobacteraceae</taxon>
        <taxon>Vulcaniibacterium</taxon>
    </lineage>
</organism>
<evidence type="ECO:0000313" key="8">
    <source>
        <dbReference type="EMBL" id="GHE37701.1"/>
    </source>
</evidence>
<feature type="domain" description="GGDEF" evidence="7">
    <location>
        <begin position="141"/>
        <end position="275"/>
    </location>
</feature>
<dbReference type="NCBIfam" id="TIGR00254">
    <property type="entry name" value="GGDEF"/>
    <property type="match status" value="1"/>
</dbReference>
<dbReference type="GO" id="GO:0043709">
    <property type="term" value="P:cell adhesion involved in single-species biofilm formation"/>
    <property type="evidence" value="ECO:0007669"/>
    <property type="project" value="TreeGrafter"/>
</dbReference>
<dbReference type="InterPro" id="IPR043128">
    <property type="entry name" value="Rev_trsase/Diguanyl_cyclase"/>
</dbReference>
<dbReference type="AlphaFoldDB" id="A0A918Z7U3"/>
<evidence type="ECO:0000256" key="1">
    <source>
        <dbReference type="ARBA" id="ARBA00001946"/>
    </source>
</evidence>
<dbReference type="InterPro" id="IPR000160">
    <property type="entry name" value="GGDEF_dom"/>
</dbReference>
<keyword evidence="4" id="KW-0175">Coiled coil</keyword>
<accession>A0A918Z7U3</accession>
<dbReference type="SUPFAM" id="SSF55073">
    <property type="entry name" value="Nucleotide cyclase"/>
    <property type="match status" value="1"/>
</dbReference>
<evidence type="ECO:0000259" key="7">
    <source>
        <dbReference type="PROSITE" id="PS50887"/>
    </source>
</evidence>
<dbReference type="SMART" id="SM00267">
    <property type="entry name" value="GGDEF"/>
    <property type="match status" value="1"/>
</dbReference>
<reference evidence="8" key="1">
    <citation type="journal article" date="2014" name="Int. J. Syst. Evol. Microbiol.">
        <title>Complete genome sequence of Corynebacterium casei LMG S-19264T (=DSM 44701T), isolated from a smear-ripened cheese.</title>
        <authorList>
            <consortium name="US DOE Joint Genome Institute (JGI-PGF)"/>
            <person name="Walter F."/>
            <person name="Albersmeier A."/>
            <person name="Kalinowski J."/>
            <person name="Ruckert C."/>
        </authorList>
    </citation>
    <scope>NUCLEOTIDE SEQUENCE</scope>
    <source>
        <strain evidence="8">KCTC 32020</strain>
    </source>
</reference>
<dbReference type="PANTHER" id="PTHR45138:SF9">
    <property type="entry name" value="DIGUANYLATE CYCLASE DGCM-RELATED"/>
    <property type="match status" value="1"/>
</dbReference>
<reference evidence="8" key="2">
    <citation type="submission" date="2020-09" db="EMBL/GenBank/DDBJ databases">
        <authorList>
            <person name="Sun Q."/>
            <person name="Kim S."/>
        </authorList>
    </citation>
    <scope>NUCLEOTIDE SEQUENCE</scope>
    <source>
        <strain evidence="8">KCTC 32020</strain>
    </source>
</reference>
<feature type="region of interest" description="Disordered" evidence="5">
    <location>
        <begin position="1"/>
        <end position="51"/>
    </location>
</feature>
<dbReference type="OrthoDB" id="9803824at2"/>
<evidence type="ECO:0000256" key="2">
    <source>
        <dbReference type="ARBA" id="ARBA00012528"/>
    </source>
</evidence>
<feature type="coiled-coil region" evidence="4">
    <location>
        <begin position="76"/>
        <end position="110"/>
    </location>
</feature>
<dbReference type="PROSITE" id="PS50887">
    <property type="entry name" value="GGDEF"/>
    <property type="match status" value="1"/>
</dbReference>
<evidence type="ECO:0000313" key="9">
    <source>
        <dbReference type="Proteomes" id="UP000636453"/>
    </source>
</evidence>
<dbReference type="GO" id="GO:0005886">
    <property type="term" value="C:plasma membrane"/>
    <property type="evidence" value="ECO:0007669"/>
    <property type="project" value="TreeGrafter"/>
</dbReference>
<evidence type="ECO:0000256" key="4">
    <source>
        <dbReference type="SAM" id="Coils"/>
    </source>
</evidence>
<evidence type="ECO:0000256" key="5">
    <source>
        <dbReference type="SAM" id="MobiDB-lite"/>
    </source>
</evidence>
<dbReference type="Proteomes" id="UP000636453">
    <property type="component" value="Unassembled WGS sequence"/>
</dbReference>
<feature type="compositionally biased region" description="Basic and acidic residues" evidence="5">
    <location>
        <begin position="7"/>
        <end position="28"/>
    </location>
</feature>
<dbReference type="Pfam" id="PF00990">
    <property type="entry name" value="GGDEF"/>
    <property type="match status" value="1"/>
</dbReference>
<dbReference type="RefSeq" id="WP_146471946.1">
    <property type="nucleotide sequence ID" value="NZ_BNCF01000011.1"/>
</dbReference>
<comment type="caution">
    <text evidence="8">The sequence shown here is derived from an EMBL/GenBank/DDBJ whole genome shotgun (WGS) entry which is preliminary data.</text>
</comment>
<sequence>MVAAEAAAREAAAEAERRRAERERRERLAATPPPAARTPPPAASPDANDASDGHAVLAWSLGLAALLFAWWAWRRAHRLAREKSRLDRERRRLRTAHEQLREQSAHLQQLVVNDPLTGTLNRQAFTKELRERADLCSRIRRPLTLVVFDLDHFKTINDRHGHLVGDAALRLVAGVVRRHLDSEDLFGRFGGDEFLIACSDQAPDEVVALLDRIRRAVETEATRHEPPLPDLSLSMGVAHAADENDYVATALFARADAALYAAKRQGRNRVVVADDALPRVAADTGRHL</sequence>
<keyword evidence="6" id="KW-0472">Membrane</keyword>
<dbReference type="InterPro" id="IPR050469">
    <property type="entry name" value="Diguanylate_Cyclase"/>
</dbReference>
<feature type="transmembrane region" description="Helical" evidence="6">
    <location>
        <begin position="56"/>
        <end position="73"/>
    </location>
</feature>
<dbReference type="InterPro" id="IPR029787">
    <property type="entry name" value="Nucleotide_cyclase"/>
</dbReference>
<keyword evidence="9" id="KW-1185">Reference proteome</keyword>
<dbReference type="Gene3D" id="3.30.70.270">
    <property type="match status" value="1"/>
</dbReference>
<protein>
    <recommendedName>
        <fullName evidence="2">diguanylate cyclase</fullName>
        <ecNumber evidence="2">2.7.7.65</ecNumber>
    </recommendedName>
</protein>
<dbReference type="CDD" id="cd01949">
    <property type="entry name" value="GGDEF"/>
    <property type="match status" value="1"/>
</dbReference>
<evidence type="ECO:0000256" key="6">
    <source>
        <dbReference type="SAM" id="Phobius"/>
    </source>
</evidence>
<keyword evidence="6" id="KW-0812">Transmembrane</keyword>
<name>A0A918Z7U3_9GAMM</name>
<dbReference type="EC" id="2.7.7.65" evidence="2"/>
<proteinExistence type="predicted"/>